<keyword evidence="2 4" id="KW-0863">Zinc-finger</keyword>
<evidence type="ECO:0000256" key="4">
    <source>
        <dbReference type="PROSITE-ProRule" id="PRU00175"/>
    </source>
</evidence>
<dbReference type="SUPFAM" id="SSF57850">
    <property type="entry name" value="RING/U-box"/>
    <property type="match status" value="1"/>
</dbReference>
<dbReference type="GO" id="GO:0008270">
    <property type="term" value="F:zinc ion binding"/>
    <property type="evidence" value="ECO:0007669"/>
    <property type="project" value="UniProtKB-KW"/>
</dbReference>
<protein>
    <submittedName>
        <fullName evidence="7">Uncharacterized protein</fullName>
    </submittedName>
</protein>
<dbReference type="Pfam" id="PF00622">
    <property type="entry name" value="SPRY"/>
    <property type="match status" value="1"/>
</dbReference>
<dbReference type="PANTHER" id="PTHR24103">
    <property type="entry name" value="E3 UBIQUITIN-PROTEIN LIGASE TRIM"/>
    <property type="match status" value="1"/>
</dbReference>
<evidence type="ECO:0000313" key="7">
    <source>
        <dbReference type="Ensembl" id="ENSCPGP00000007978.1"/>
    </source>
</evidence>
<dbReference type="InterPro" id="IPR013083">
    <property type="entry name" value="Znf_RING/FYVE/PHD"/>
</dbReference>
<dbReference type="InterPro" id="IPR003877">
    <property type="entry name" value="SPRY_dom"/>
</dbReference>
<dbReference type="Gene3D" id="2.60.120.920">
    <property type="match status" value="1"/>
</dbReference>
<dbReference type="InterPro" id="IPR050143">
    <property type="entry name" value="TRIM/RBCC"/>
</dbReference>
<dbReference type="InterPro" id="IPR043136">
    <property type="entry name" value="B30.2/SPRY_sf"/>
</dbReference>
<name>A0A8C3JFC1_9CHAR</name>
<dbReference type="InterPro" id="IPR001841">
    <property type="entry name" value="Znf_RING"/>
</dbReference>
<dbReference type="Pfam" id="PF15227">
    <property type="entry name" value="zf-C3HC4_4"/>
    <property type="match status" value="1"/>
</dbReference>
<dbReference type="PRINTS" id="PR01407">
    <property type="entry name" value="BUTYPHLNCDUF"/>
</dbReference>
<dbReference type="InterPro" id="IPR001870">
    <property type="entry name" value="B30.2/SPRY"/>
</dbReference>
<dbReference type="SMART" id="SM00589">
    <property type="entry name" value="PRY"/>
    <property type="match status" value="1"/>
</dbReference>
<evidence type="ECO:0000259" key="5">
    <source>
        <dbReference type="PROSITE" id="PS50089"/>
    </source>
</evidence>
<accession>A0A8C3JFC1</accession>
<dbReference type="Gene3D" id="3.30.40.10">
    <property type="entry name" value="Zinc/RING finger domain, C3HC4 (zinc finger)"/>
    <property type="match status" value="1"/>
</dbReference>
<dbReference type="PROSITE" id="PS50089">
    <property type="entry name" value="ZF_RING_2"/>
    <property type="match status" value="1"/>
</dbReference>
<evidence type="ECO:0000256" key="1">
    <source>
        <dbReference type="ARBA" id="ARBA00022723"/>
    </source>
</evidence>
<feature type="domain" description="B30.2/SPRY" evidence="6">
    <location>
        <begin position="98"/>
        <end position="287"/>
    </location>
</feature>
<dbReference type="SUPFAM" id="SSF49899">
    <property type="entry name" value="Concanavalin A-like lectins/glucanases"/>
    <property type="match status" value="1"/>
</dbReference>
<feature type="domain" description="RING-type" evidence="5">
    <location>
        <begin position="16"/>
        <end position="57"/>
    </location>
</feature>
<keyword evidence="3" id="KW-0862">Zinc</keyword>
<dbReference type="SMART" id="SM00449">
    <property type="entry name" value="SPRY"/>
    <property type="match status" value="1"/>
</dbReference>
<dbReference type="CDD" id="cd12888">
    <property type="entry name" value="SPRY_PRY_TRIM7_like"/>
    <property type="match status" value="1"/>
</dbReference>
<dbReference type="CDD" id="cd16594">
    <property type="entry name" value="RING-HC_TRIM7-like_C-IV"/>
    <property type="match status" value="1"/>
</dbReference>
<reference evidence="7" key="1">
    <citation type="submission" date="2025-08" db="UniProtKB">
        <authorList>
            <consortium name="Ensembl"/>
        </authorList>
    </citation>
    <scope>IDENTIFICATION</scope>
</reference>
<sequence>MAARTLLEMLQDEVRCSICLGIFQDPVSIYCGHSFCRSCITEAWEGLSTNFSCPQCRETGDQKILRPNWELAEVIEAAKSDACRGPNRVRGMGGEGKSMFPPKAAAVSLTLSPPPAQMTLDPQTASPWLYLSEDCKLVRWEHHEQDLPSNPKRFKVKDCVLGLRGFTSGWHRWDVEVHGQGTWAIGVAKESVPRNRDFDLNPNEGVWALCHILNGYQALTSPCATPLTLRRVPKWIRICLDYEEGRVVFFDAESKERIFAFPPASFQEERVFLLFMVIGDAQLKLLP</sequence>
<keyword evidence="8" id="KW-1185">Reference proteome</keyword>
<evidence type="ECO:0000313" key="8">
    <source>
        <dbReference type="Proteomes" id="UP000694419"/>
    </source>
</evidence>
<dbReference type="InterPro" id="IPR013320">
    <property type="entry name" value="ConA-like_dom_sf"/>
</dbReference>
<dbReference type="PROSITE" id="PS00518">
    <property type="entry name" value="ZF_RING_1"/>
    <property type="match status" value="1"/>
</dbReference>
<evidence type="ECO:0000256" key="3">
    <source>
        <dbReference type="ARBA" id="ARBA00022833"/>
    </source>
</evidence>
<evidence type="ECO:0000256" key="2">
    <source>
        <dbReference type="ARBA" id="ARBA00022771"/>
    </source>
</evidence>
<dbReference type="SMART" id="SM00184">
    <property type="entry name" value="RING"/>
    <property type="match status" value="1"/>
</dbReference>
<evidence type="ECO:0000259" key="6">
    <source>
        <dbReference type="PROSITE" id="PS50188"/>
    </source>
</evidence>
<dbReference type="InterPro" id="IPR003879">
    <property type="entry name" value="Butyrophylin_SPRY"/>
</dbReference>
<dbReference type="PROSITE" id="PS50188">
    <property type="entry name" value="B302_SPRY"/>
    <property type="match status" value="1"/>
</dbReference>
<dbReference type="InterPro" id="IPR006574">
    <property type="entry name" value="PRY"/>
</dbReference>
<dbReference type="AlphaFoldDB" id="A0A8C3JFC1"/>
<dbReference type="Proteomes" id="UP000694419">
    <property type="component" value="Unplaced"/>
</dbReference>
<dbReference type="Ensembl" id="ENSCPGT00000008761.1">
    <property type="protein sequence ID" value="ENSCPGP00000007978.1"/>
    <property type="gene ID" value="ENSCPGG00000005688.1"/>
</dbReference>
<reference evidence="7" key="2">
    <citation type="submission" date="2025-09" db="UniProtKB">
        <authorList>
            <consortium name="Ensembl"/>
        </authorList>
    </citation>
    <scope>IDENTIFICATION</scope>
</reference>
<proteinExistence type="predicted"/>
<dbReference type="Pfam" id="PF13765">
    <property type="entry name" value="PRY"/>
    <property type="match status" value="1"/>
</dbReference>
<organism evidence="7 8">
    <name type="scientific">Calidris pygmaea</name>
    <name type="common">Spoon-billed sandpiper</name>
    <dbReference type="NCBI Taxonomy" id="425635"/>
    <lineage>
        <taxon>Eukaryota</taxon>
        <taxon>Metazoa</taxon>
        <taxon>Chordata</taxon>
        <taxon>Craniata</taxon>
        <taxon>Vertebrata</taxon>
        <taxon>Euteleostomi</taxon>
        <taxon>Archelosauria</taxon>
        <taxon>Archosauria</taxon>
        <taxon>Dinosauria</taxon>
        <taxon>Saurischia</taxon>
        <taxon>Theropoda</taxon>
        <taxon>Coelurosauria</taxon>
        <taxon>Aves</taxon>
        <taxon>Neognathae</taxon>
        <taxon>Neoaves</taxon>
        <taxon>Charadriiformes</taxon>
        <taxon>Scolopacidae</taxon>
        <taxon>Calidris</taxon>
    </lineage>
</organism>
<dbReference type="InterPro" id="IPR017907">
    <property type="entry name" value="Znf_RING_CS"/>
</dbReference>
<dbReference type="FunFam" id="2.60.120.920:FF:000004">
    <property type="entry name" value="Butyrophilin subfamily 1 member A1"/>
    <property type="match status" value="1"/>
</dbReference>
<keyword evidence="1" id="KW-0479">Metal-binding</keyword>